<feature type="transmembrane region" description="Helical" evidence="5">
    <location>
        <begin position="208"/>
        <end position="229"/>
    </location>
</feature>
<feature type="transmembrane region" description="Helical" evidence="5">
    <location>
        <begin position="473"/>
        <end position="495"/>
    </location>
</feature>
<comment type="subcellular location">
    <subcellularLocation>
        <location evidence="1">Membrane</location>
        <topology evidence="1">Multi-pass membrane protein</topology>
    </subcellularLocation>
</comment>
<feature type="transmembrane region" description="Helical" evidence="5">
    <location>
        <begin position="270"/>
        <end position="289"/>
    </location>
</feature>
<dbReference type="STRING" id="80972.ENSAOCP00000022784"/>
<evidence type="ECO:0000259" key="6">
    <source>
        <dbReference type="PROSITE" id="PS50850"/>
    </source>
</evidence>
<dbReference type="SUPFAM" id="SSF103473">
    <property type="entry name" value="MFS general substrate transporter"/>
    <property type="match status" value="1"/>
</dbReference>
<reference evidence="7 8" key="1">
    <citation type="submission" date="2022-01" db="EMBL/GenBank/DDBJ databases">
        <title>A chromosome-scale genome assembly of the false clownfish, Amphiprion ocellaris.</title>
        <authorList>
            <person name="Ryu T."/>
        </authorList>
    </citation>
    <scope>NUCLEOTIDE SEQUENCE [LARGE SCALE GENOMIC DNA]</scope>
</reference>
<reference evidence="7" key="2">
    <citation type="submission" date="2025-08" db="UniProtKB">
        <authorList>
            <consortium name="Ensembl"/>
        </authorList>
    </citation>
    <scope>IDENTIFICATION</scope>
</reference>
<protein>
    <recommendedName>
        <fullName evidence="6">Major facilitator superfamily (MFS) profile domain-containing protein</fullName>
    </recommendedName>
</protein>
<feature type="transmembrane region" description="Helical" evidence="5">
    <location>
        <begin position="501"/>
        <end position="521"/>
    </location>
</feature>
<dbReference type="Gene3D" id="1.20.1250.20">
    <property type="entry name" value="MFS general substrate transporter like domains"/>
    <property type="match status" value="1"/>
</dbReference>
<dbReference type="GeneTree" id="ENSGT00940000163251"/>
<dbReference type="GeneID" id="111583684"/>
<dbReference type="RefSeq" id="XP_054871246.1">
    <property type="nucleotide sequence ID" value="XM_055015271.1"/>
</dbReference>
<feature type="domain" description="Major facilitator superfamily (MFS) profile" evidence="6">
    <location>
        <begin position="87"/>
        <end position="526"/>
    </location>
</feature>
<feature type="transmembrane region" description="Helical" evidence="5">
    <location>
        <begin position="355"/>
        <end position="373"/>
    </location>
</feature>
<evidence type="ECO:0000313" key="7">
    <source>
        <dbReference type="Ensembl" id="ENSAOCP00000022784.2"/>
    </source>
</evidence>
<dbReference type="GO" id="GO:0022857">
    <property type="term" value="F:transmembrane transporter activity"/>
    <property type="evidence" value="ECO:0007669"/>
    <property type="project" value="InterPro"/>
</dbReference>
<name>A0A3Q1CBN5_AMPOC</name>
<sequence length="575" mass="63994">MQNYEESVSFLGTSGPFQRRVFVLLCLTSIPCGYNILSVIFLLAIPPHHCHIPASSNLSQDWIQASIPVQVAGQPERSSCSRYSLDVVQNLSAMGFRPGLDQIQNQSVLGWSPEVVLSGLQQEGCRDGWTYSTEYYQSTVVTEFDLVCGNEWKQPLTSLVYFLGGLCGCFISGQISDRFGRKPALFGSIAILSIFSAAASWASSWLVFTVLFFIMGVGQIGCFIVIFVLGSEILIGPTRFLFSQLGLSSVYVCGMLLLSGTAHLFRNWRYLSLAMAAPGLAFIPFWWLVPESPRWLVSRGRFQEAESLLRLAALENRVEAPPVIFLSTNVDKAESQKAESVSFLDLLRTKNIRNITLMLWLIWFSMNVCYFGLSFDMSNLSGNPYLNNFLLSVVEIPAFAASWGAARRLPRCQSFMSFVMVGAIALLLILFTLHSHPTLTLVLVLLGKFGVLAGISVLYMYTGELFPTVVRNTAMSSCAMFARVGSSLSPFLLHLAVFGQFLPWILVAFLSFFAALLCIFLPETFRRPMPDTIQQMQRIRRFRLPCVSSTRPPKDDGKSAKDQITVPDIICTTRL</sequence>
<dbReference type="AlphaFoldDB" id="A0A3Q1CBN5"/>
<dbReference type="PROSITE" id="PS00216">
    <property type="entry name" value="SUGAR_TRANSPORT_1"/>
    <property type="match status" value="1"/>
</dbReference>
<accession>A0A3Q1CBN5</accession>
<dbReference type="InterPro" id="IPR005828">
    <property type="entry name" value="MFS_sugar_transport-like"/>
</dbReference>
<feature type="transmembrane region" description="Helical" evidence="5">
    <location>
        <begin position="159"/>
        <end position="176"/>
    </location>
</feature>
<evidence type="ECO:0000256" key="5">
    <source>
        <dbReference type="SAM" id="Phobius"/>
    </source>
</evidence>
<feature type="transmembrane region" description="Helical" evidence="5">
    <location>
        <begin position="385"/>
        <end position="403"/>
    </location>
</feature>
<dbReference type="InterPro" id="IPR005829">
    <property type="entry name" value="Sugar_transporter_CS"/>
</dbReference>
<dbReference type="KEGG" id="aoce:111583684"/>
<keyword evidence="2 5" id="KW-0812">Transmembrane</keyword>
<evidence type="ECO:0000256" key="4">
    <source>
        <dbReference type="ARBA" id="ARBA00023136"/>
    </source>
</evidence>
<keyword evidence="3 5" id="KW-1133">Transmembrane helix</keyword>
<feature type="transmembrane region" description="Helical" evidence="5">
    <location>
        <begin position="21"/>
        <end position="45"/>
    </location>
</feature>
<dbReference type="GO" id="GO:0016020">
    <property type="term" value="C:membrane"/>
    <property type="evidence" value="ECO:0007669"/>
    <property type="project" value="UniProtKB-SubCell"/>
</dbReference>
<reference evidence="7" key="3">
    <citation type="submission" date="2025-09" db="UniProtKB">
        <authorList>
            <consortium name="Ensembl"/>
        </authorList>
    </citation>
    <scope>IDENTIFICATION</scope>
</reference>
<feature type="transmembrane region" description="Helical" evidence="5">
    <location>
        <begin position="439"/>
        <end position="461"/>
    </location>
</feature>
<feature type="transmembrane region" description="Helical" evidence="5">
    <location>
        <begin position="241"/>
        <end position="264"/>
    </location>
</feature>
<dbReference type="Pfam" id="PF00083">
    <property type="entry name" value="Sugar_tr"/>
    <property type="match status" value="1"/>
</dbReference>
<dbReference type="OMA" id="EIICTTH"/>
<feature type="transmembrane region" description="Helical" evidence="5">
    <location>
        <begin position="415"/>
        <end position="433"/>
    </location>
</feature>
<evidence type="ECO:0000313" key="8">
    <source>
        <dbReference type="Proteomes" id="UP001501940"/>
    </source>
</evidence>
<dbReference type="RefSeq" id="XP_023148648.2">
    <property type="nucleotide sequence ID" value="XM_023292880.3"/>
</dbReference>
<evidence type="ECO:0000256" key="2">
    <source>
        <dbReference type="ARBA" id="ARBA00022692"/>
    </source>
</evidence>
<dbReference type="Proteomes" id="UP001501940">
    <property type="component" value="Chromosome 11"/>
</dbReference>
<dbReference type="InterPro" id="IPR036259">
    <property type="entry name" value="MFS_trans_sf"/>
</dbReference>
<keyword evidence="4 5" id="KW-0472">Membrane</keyword>
<organism evidence="7 8">
    <name type="scientific">Amphiprion ocellaris</name>
    <name type="common">Clown anemonefish</name>
    <dbReference type="NCBI Taxonomy" id="80972"/>
    <lineage>
        <taxon>Eukaryota</taxon>
        <taxon>Metazoa</taxon>
        <taxon>Chordata</taxon>
        <taxon>Craniata</taxon>
        <taxon>Vertebrata</taxon>
        <taxon>Euteleostomi</taxon>
        <taxon>Actinopterygii</taxon>
        <taxon>Neopterygii</taxon>
        <taxon>Teleostei</taxon>
        <taxon>Neoteleostei</taxon>
        <taxon>Acanthomorphata</taxon>
        <taxon>Ovalentaria</taxon>
        <taxon>Pomacentridae</taxon>
        <taxon>Amphiprion</taxon>
    </lineage>
</organism>
<dbReference type="Ensembl" id="ENSAOCT00000007086.2">
    <property type="protein sequence ID" value="ENSAOCP00000022784.2"/>
    <property type="gene ID" value="ENSAOCG00000008440.2"/>
</dbReference>
<dbReference type="InterPro" id="IPR020846">
    <property type="entry name" value="MFS_dom"/>
</dbReference>
<keyword evidence="8" id="KW-1185">Reference proteome</keyword>
<dbReference type="PROSITE" id="PS50850">
    <property type="entry name" value="MFS"/>
    <property type="match status" value="1"/>
</dbReference>
<dbReference type="PANTHER" id="PTHR24064">
    <property type="entry name" value="SOLUTE CARRIER FAMILY 22 MEMBER"/>
    <property type="match status" value="1"/>
</dbReference>
<feature type="transmembrane region" description="Helical" evidence="5">
    <location>
        <begin position="183"/>
        <end position="202"/>
    </location>
</feature>
<evidence type="ECO:0000256" key="3">
    <source>
        <dbReference type="ARBA" id="ARBA00022989"/>
    </source>
</evidence>
<evidence type="ECO:0000256" key="1">
    <source>
        <dbReference type="ARBA" id="ARBA00004141"/>
    </source>
</evidence>
<proteinExistence type="predicted"/>